<accession>A0A0L8UUP2</accession>
<gene>
    <name evidence="1" type="ORF">CA163_02710</name>
</gene>
<dbReference type="Proteomes" id="UP000214596">
    <property type="component" value="Unassembled WGS sequence"/>
</dbReference>
<protein>
    <submittedName>
        <fullName evidence="1">Uncharacterized protein</fullName>
    </submittedName>
</protein>
<evidence type="ECO:0000313" key="1">
    <source>
        <dbReference type="EMBL" id="OXE34358.1"/>
    </source>
</evidence>
<sequence>MSFNTSRISISTCNINKKHLPPRNNKILDIRKVSNTREIANSLRCYLQLSESKLNSEEPLIKINNDNGSVLRKDIKLVTEALESKVRTLKSRSKLNSALSNIRKIVNGSSHEIFTLDELALLALYVDKLSGLLPKGELKELTKLINLQMECSWVKMKSDQHLLKRISDLRFMQEAGAAFKNTLSVGGNIGYGFAATANSAGVKNSVTAGLNVDMVRHVFVDDDQTIFEQHSKGISLNGGADCDFTVANLGVKGQVKTEKILQKECSSVEHFARNEHVRFPLRKMKSSFADKLSSNSVKSLHKAQRDAYNTSIRLNQLMHSVLGLNADIFCIKPANTAPNEANINVTSVDLGGKTNAGVKDLNVGLGVSANQSLTVLNIEAEGYQKFVEDLKRVSELPSEFYFRVKDEIELDSSKENLLKLLGVLESDVANYNSIVKKYDGEKLNNGANCDLKNALKAEKYAIENRWSAIGRHQFLQFAAASHAYISKLLIEANFDDMNAIKRCEALIYNPDFACSAVMLRKLTTLPKVLNLKITDNKSSFGLSVGPFSGKVEINHRDFKHCSRVRDGRYIDVIVSGQASAALSMLNINTLNKKINEILAGEGLSDIVGSVSFTPDMNGGITLLHISRWFKPNYSKNNNFPGDKGWRKQFTRTALSRNLGGNINTSGGAGIVLGANLSASESRTKISKENIGTHDLTYTIARFNHAYTNNGSKIDNNEWQRFFEQNKHSYVDIFKNMSNTDSALSKEVSFFFKELKDRATASQKEEIIKLEYNFFNSMKKLNEQPFNEEIFNEARVYFEDFLERQVSPWIDIINEKWWKPSQYKQDMTSGNKLETKILRMLNIHPRDKNNQEKNQKIPDTSRL</sequence>
<proteinExistence type="predicted"/>
<dbReference type="GeneID" id="1192069"/>
<reference evidence="1 2" key="1">
    <citation type="journal article" date="2017" name="Appl. Environ. Microbiol.">
        <title>Parallel evolution of two clades of a major Atlantic endemic Vibrio parahaemolyticus pathogen lineage by independent acquisition of related pathogenicity islands.</title>
        <authorList>
            <person name="Xu F."/>
            <person name="Gonzalez-Escalona N."/>
            <person name="Drees K.P."/>
            <person name="Sebra R.P."/>
            <person name="Cooper V.S."/>
            <person name="Jones S.H."/>
            <person name="Whistler C.A."/>
        </authorList>
    </citation>
    <scope>NUCLEOTIDE SEQUENCE [LARGE SCALE GENOMIC DNA]</scope>
    <source>
        <strain evidence="1 2">MAVP-3</strain>
    </source>
</reference>
<dbReference type="RefSeq" id="WP_005478093.1">
    <property type="nucleotide sequence ID" value="NZ_CAMFGX010000004.1"/>
</dbReference>
<dbReference type="AlphaFoldDB" id="A0A0L8UUP2"/>
<name>A0A0L8UUP2_VIBPH</name>
<dbReference type="OMA" id="CIKPANT"/>
<comment type="caution">
    <text evidence="1">The sequence shown here is derived from an EMBL/GenBank/DDBJ whole genome shotgun (WGS) entry which is preliminary data.</text>
</comment>
<dbReference type="EMBL" id="NIXT01000074">
    <property type="protein sequence ID" value="OXE34358.1"/>
    <property type="molecule type" value="Genomic_DNA"/>
</dbReference>
<dbReference type="OrthoDB" id="6631494at2"/>
<organism evidence="1 2">
    <name type="scientific">Vibrio parahaemolyticus</name>
    <dbReference type="NCBI Taxonomy" id="670"/>
    <lineage>
        <taxon>Bacteria</taxon>
        <taxon>Pseudomonadati</taxon>
        <taxon>Pseudomonadota</taxon>
        <taxon>Gammaproteobacteria</taxon>
        <taxon>Vibrionales</taxon>
        <taxon>Vibrionaceae</taxon>
        <taxon>Vibrio</taxon>
    </lineage>
</organism>
<evidence type="ECO:0000313" key="2">
    <source>
        <dbReference type="Proteomes" id="UP000214596"/>
    </source>
</evidence>